<dbReference type="CDD" id="cd03398">
    <property type="entry name" value="PAP2_haloperoxidase"/>
    <property type="match status" value="1"/>
</dbReference>
<evidence type="ECO:0000259" key="3">
    <source>
        <dbReference type="Pfam" id="PF21167"/>
    </source>
</evidence>
<dbReference type="InterPro" id="IPR036938">
    <property type="entry name" value="PAP2/HPO_sf"/>
</dbReference>
<keyword evidence="5" id="KW-1185">Reference proteome</keyword>
<keyword evidence="4" id="KW-0560">Oxidoreductase</keyword>
<dbReference type="GO" id="GO:0004601">
    <property type="term" value="F:peroxidase activity"/>
    <property type="evidence" value="ECO:0007669"/>
    <property type="project" value="UniProtKB-KW"/>
</dbReference>
<keyword evidence="4" id="KW-0575">Peroxidase</keyword>
<keyword evidence="1" id="KW-1133">Transmembrane helix</keyword>
<dbReference type="PANTHER" id="PTHR34599">
    <property type="entry name" value="PEROXIDASE-RELATED"/>
    <property type="match status" value="1"/>
</dbReference>
<dbReference type="Gene3D" id="1.10.606.10">
    <property type="entry name" value="Vanadium-containing Chloroperoxidase, domain 2"/>
    <property type="match status" value="1"/>
</dbReference>
<name>A0ABV7JBT9_9GAMM</name>
<dbReference type="SUPFAM" id="SSF48317">
    <property type="entry name" value="Acid phosphatase/Vanadium-dependent haloperoxidase"/>
    <property type="match status" value="1"/>
</dbReference>
<keyword evidence="1" id="KW-0812">Transmembrane</keyword>
<organism evidence="4 5">
    <name type="scientific">Marinicella sediminis</name>
    <dbReference type="NCBI Taxonomy" id="1792834"/>
    <lineage>
        <taxon>Bacteria</taxon>
        <taxon>Pseudomonadati</taxon>
        <taxon>Pseudomonadota</taxon>
        <taxon>Gammaproteobacteria</taxon>
        <taxon>Lysobacterales</taxon>
        <taxon>Marinicellaceae</taxon>
        <taxon>Marinicella</taxon>
    </lineage>
</organism>
<protein>
    <submittedName>
        <fullName evidence="4">Vanadium-dependent haloperoxidase</fullName>
        <ecNumber evidence="4">1.11.1.-</ecNumber>
    </submittedName>
</protein>
<evidence type="ECO:0000313" key="4">
    <source>
        <dbReference type="EMBL" id="MFC3195590.1"/>
    </source>
</evidence>
<dbReference type="InterPro" id="IPR049283">
    <property type="entry name" value="DUF6851"/>
</dbReference>
<accession>A0ABV7JBT9</accession>
<proteinExistence type="predicted"/>
<feature type="domain" description="DUF6851" evidence="3">
    <location>
        <begin position="50"/>
        <end position="190"/>
    </location>
</feature>
<dbReference type="RefSeq" id="WP_077412252.1">
    <property type="nucleotide sequence ID" value="NZ_JBHRTS010000009.1"/>
</dbReference>
<gene>
    <name evidence="4" type="ORF">ACFODZ_15145</name>
</gene>
<dbReference type="InterPro" id="IPR052559">
    <property type="entry name" value="V-haloperoxidase"/>
</dbReference>
<feature type="chain" id="PRO_5046594924" evidence="2">
    <location>
        <begin position="20"/>
        <end position="647"/>
    </location>
</feature>
<reference evidence="5" key="1">
    <citation type="journal article" date="2019" name="Int. J. Syst. Evol. Microbiol.">
        <title>The Global Catalogue of Microorganisms (GCM) 10K type strain sequencing project: providing services to taxonomists for standard genome sequencing and annotation.</title>
        <authorList>
            <consortium name="The Broad Institute Genomics Platform"/>
            <consortium name="The Broad Institute Genome Sequencing Center for Infectious Disease"/>
            <person name="Wu L."/>
            <person name="Ma J."/>
        </authorList>
    </citation>
    <scope>NUCLEOTIDE SEQUENCE [LARGE SCALE GENOMIC DNA]</scope>
    <source>
        <strain evidence="5">KCTC 42953</strain>
    </source>
</reference>
<dbReference type="InterPro" id="IPR016119">
    <property type="entry name" value="Br/Cl_peroxidase_C"/>
</dbReference>
<dbReference type="Pfam" id="PF21167">
    <property type="entry name" value="DUF6851"/>
    <property type="match status" value="1"/>
</dbReference>
<evidence type="ECO:0000256" key="1">
    <source>
        <dbReference type="SAM" id="Phobius"/>
    </source>
</evidence>
<sequence>MKKIILLLLSLFTTEISLAAVARDWNEVLLDAIREDQARPTVHARNLYHVSAAMYDAWCVYDSQCDGVFYQQKHTPETNLNDDRAESISYATYRLLLWRFSPSVGADVSIPAINTHMTTLGYDPNVTTQQGDSPAAIGNRIAQLIIDQGLTDGTNELNDYENQFYEPVNEPLLPDFPGNPDITDPNRWQPLALEYFKDQSGIIIGEYPDFLSPEWGQVDTFSLRAADATDYQRDGFPYRVYKDPGAPPYIGGTGDADYKAGFEQVVLFSGLLDPADGVMIDISPASRGNNDLGTNNGAGYDLNPITGLPYQPEWVPAGDYYRVLAEFWADGPDSETPPGHWFTILNTVSDHPLLEKRFKGQGPLLDDLEWEVKSYLALGGTMHDAAVAAWSVKGWYDYIRPVSAIRYMCDQGQSSDPNAASYNPNGIGLYPGQVELITPVTIQPGGIHQHLAGLGNENLGKIAVNAWRGPDYIIDPDITVAGVGWILCENWWPYQRPSFVSPPFAGYVSGHSVFSRAAAEVMTLLTGSAFFPGGMSDFFAPQNEFLVFEDGPSVDITLQWATYQDAADETSISRIYGGIHPTADDIPGRFMGYDIGHQGFALAEAYFAGLVRGSMIPVPVNQWPALLFLLLCMTCSAFVISHRNKHS</sequence>
<dbReference type="EMBL" id="JBHRTS010000009">
    <property type="protein sequence ID" value="MFC3195590.1"/>
    <property type="molecule type" value="Genomic_DNA"/>
</dbReference>
<dbReference type="Proteomes" id="UP001595533">
    <property type="component" value="Unassembled WGS sequence"/>
</dbReference>
<feature type="signal peptide" evidence="2">
    <location>
        <begin position="1"/>
        <end position="19"/>
    </location>
</feature>
<dbReference type="PANTHER" id="PTHR34599:SF2">
    <property type="entry name" value="TRAF-TYPE DOMAIN-CONTAINING PROTEIN"/>
    <property type="match status" value="1"/>
</dbReference>
<keyword evidence="1" id="KW-0472">Membrane</keyword>
<dbReference type="EC" id="1.11.1.-" evidence="4"/>
<comment type="caution">
    <text evidence="4">The sequence shown here is derived from an EMBL/GenBank/DDBJ whole genome shotgun (WGS) entry which is preliminary data.</text>
</comment>
<evidence type="ECO:0000313" key="5">
    <source>
        <dbReference type="Proteomes" id="UP001595533"/>
    </source>
</evidence>
<keyword evidence="2" id="KW-0732">Signal</keyword>
<evidence type="ECO:0000256" key="2">
    <source>
        <dbReference type="SAM" id="SignalP"/>
    </source>
</evidence>
<feature type="transmembrane region" description="Helical" evidence="1">
    <location>
        <begin position="623"/>
        <end position="641"/>
    </location>
</feature>